<keyword evidence="2" id="KW-1003">Cell membrane</keyword>
<evidence type="ECO:0000256" key="7">
    <source>
        <dbReference type="ARBA" id="ARBA00023180"/>
    </source>
</evidence>
<evidence type="ECO:0000256" key="3">
    <source>
        <dbReference type="ARBA" id="ARBA00022692"/>
    </source>
</evidence>
<proteinExistence type="predicted"/>
<keyword evidence="9" id="KW-0732">Signal</keyword>
<dbReference type="InterPro" id="IPR052192">
    <property type="entry name" value="Insect_Ionotropic_Sensory_Rcpt"/>
</dbReference>
<accession>A0AAW1UMC7</accession>
<evidence type="ECO:0000313" key="10">
    <source>
        <dbReference type="EMBL" id="KAK9881658.1"/>
    </source>
</evidence>
<feature type="transmembrane region" description="Helical" evidence="8">
    <location>
        <begin position="391"/>
        <end position="409"/>
    </location>
</feature>
<feature type="transmembrane region" description="Helical" evidence="8">
    <location>
        <begin position="598"/>
        <end position="627"/>
    </location>
</feature>
<dbReference type="PANTHER" id="PTHR42643">
    <property type="entry name" value="IONOTROPIC RECEPTOR 20A-RELATED"/>
    <property type="match status" value="1"/>
</dbReference>
<keyword evidence="4 8" id="KW-1133">Transmembrane helix</keyword>
<protein>
    <recommendedName>
        <fullName evidence="12">Ionotropic receptor</fullName>
    </recommendedName>
</protein>
<sequence>MSFCKEILVTFFLLLQTINLNAIQRNNDPNDQFIIPLIVHIMNEHKNDKTGVTFISTTSMDEHIDIIFKSVKNNFLTNGMYFFKGKSFEKVPQTSVYIVLSNSKYGLLHNLFTENTKSQKILKVRSTIFLVFMDYPKVDFLKEILKNLWDKNYIYVLGTYVDERKLYFLSYTAYNASYQQIDFNKYHTGIFEGKTSNFYKNPINVLFTFNDHTKIRKVRDYEGINQKYEGKDYDIIKAIFENLNANLTVIDIDDTISDTINNPWFTNLDMENKSDEQADILKKWNITMLTKSQRDLENDGVIEVTYPHTDNAITLLVPKRQKISKPVEVYNYLMQPVWLIHLFIFTVLVICLSIMRIMSSKSCELEPANQLFRIMITCSSNGLWRKPFEELFILAWIIWCFLVSIMAQAKITSMLSTDLYESELDSLEDIYRKPKLDFIIFGLNSYIDELSEKYEGSKYMRIITEMVKVPIDENAGEVMLLEMPKPTSFKMSIVLEHDIAKFYARHLKNRQDGYGRPLLHMMKHSIMPCFQVFHVTADSPLLPIINKKIRQLVEGGFIDLYKERFLFKGLIDGYLYPSEDYDIDNCDPTPIDIELAKYAFFLLEAGLLISTAIFIIEHIMFGLVKILKGAKFRKMYRFLFYNKNNKSF</sequence>
<keyword evidence="6" id="KW-0675">Receptor</keyword>
<organism evidence="10 11">
    <name type="scientific">Henosepilachna vigintioctopunctata</name>
    <dbReference type="NCBI Taxonomy" id="420089"/>
    <lineage>
        <taxon>Eukaryota</taxon>
        <taxon>Metazoa</taxon>
        <taxon>Ecdysozoa</taxon>
        <taxon>Arthropoda</taxon>
        <taxon>Hexapoda</taxon>
        <taxon>Insecta</taxon>
        <taxon>Pterygota</taxon>
        <taxon>Neoptera</taxon>
        <taxon>Endopterygota</taxon>
        <taxon>Coleoptera</taxon>
        <taxon>Polyphaga</taxon>
        <taxon>Cucujiformia</taxon>
        <taxon>Coccinelloidea</taxon>
        <taxon>Coccinellidae</taxon>
        <taxon>Epilachninae</taxon>
        <taxon>Epilachnini</taxon>
        <taxon>Henosepilachna</taxon>
    </lineage>
</organism>
<evidence type="ECO:0000256" key="5">
    <source>
        <dbReference type="ARBA" id="ARBA00023136"/>
    </source>
</evidence>
<keyword evidence="3 8" id="KW-0812">Transmembrane</keyword>
<evidence type="ECO:0008006" key="12">
    <source>
        <dbReference type="Google" id="ProtNLM"/>
    </source>
</evidence>
<name>A0AAW1UMC7_9CUCU</name>
<feature type="chain" id="PRO_5043777484" description="Ionotropic receptor" evidence="9">
    <location>
        <begin position="23"/>
        <end position="648"/>
    </location>
</feature>
<evidence type="ECO:0000256" key="8">
    <source>
        <dbReference type="SAM" id="Phobius"/>
    </source>
</evidence>
<comment type="caution">
    <text evidence="10">The sequence shown here is derived from an EMBL/GenBank/DDBJ whole genome shotgun (WGS) entry which is preliminary data.</text>
</comment>
<evidence type="ECO:0000313" key="11">
    <source>
        <dbReference type="Proteomes" id="UP001431783"/>
    </source>
</evidence>
<dbReference type="PANTHER" id="PTHR42643:SF30">
    <property type="entry name" value="IONOTROPIC RECEPTOR 40A-RELATED"/>
    <property type="match status" value="1"/>
</dbReference>
<keyword evidence="5 8" id="KW-0472">Membrane</keyword>
<comment type="subcellular location">
    <subcellularLocation>
        <location evidence="1">Cell membrane</location>
        <topology evidence="1">Multi-pass membrane protein</topology>
    </subcellularLocation>
</comment>
<evidence type="ECO:0000256" key="9">
    <source>
        <dbReference type="SAM" id="SignalP"/>
    </source>
</evidence>
<evidence type="ECO:0000256" key="4">
    <source>
        <dbReference type="ARBA" id="ARBA00022989"/>
    </source>
</evidence>
<evidence type="ECO:0000256" key="6">
    <source>
        <dbReference type="ARBA" id="ARBA00023170"/>
    </source>
</evidence>
<dbReference type="AlphaFoldDB" id="A0AAW1UMC7"/>
<feature type="signal peptide" evidence="9">
    <location>
        <begin position="1"/>
        <end position="22"/>
    </location>
</feature>
<dbReference type="SUPFAM" id="SSF53850">
    <property type="entry name" value="Periplasmic binding protein-like II"/>
    <property type="match status" value="1"/>
</dbReference>
<dbReference type="GO" id="GO:0005886">
    <property type="term" value="C:plasma membrane"/>
    <property type="evidence" value="ECO:0007669"/>
    <property type="project" value="UniProtKB-SubCell"/>
</dbReference>
<evidence type="ECO:0000256" key="2">
    <source>
        <dbReference type="ARBA" id="ARBA00022475"/>
    </source>
</evidence>
<feature type="transmembrane region" description="Helical" evidence="8">
    <location>
        <begin position="332"/>
        <end position="355"/>
    </location>
</feature>
<gene>
    <name evidence="10" type="ORF">WA026_017176</name>
</gene>
<keyword evidence="7" id="KW-0325">Glycoprotein</keyword>
<dbReference type="EMBL" id="JARQZJ010000070">
    <property type="protein sequence ID" value="KAK9881658.1"/>
    <property type="molecule type" value="Genomic_DNA"/>
</dbReference>
<dbReference type="Proteomes" id="UP001431783">
    <property type="component" value="Unassembled WGS sequence"/>
</dbReference>
<evidence type="ECO:0000256" key="1">
    <source>
        <dbReference type="ARBA" id="ARBA00004651"/>
    </source>
</evidence>
<reference evidence="10 11" key="1">
    <citation type="submission" date="2023-03" db="EMBL/GenBank/DDBJ databases">
        <title>Genome insight into feeding habits of ladybird beetles.</title>
        <authorList>
            <person name="Li H.-S."/>
            <person name="Huang Y.-H."/>
            <person name="Pang H."/>
        </authorList>
    </citation>
    <scope>NUCLEOTIDE SEQUENCE [LARGE SCALE GENOMIC DNA]</scope>
    <source>
        <strain evidence="10">SYSU_2023b</strain>
        <tissue evidence="10">Whole body</tissue>
    </source>
</reference>
<keyword evidence="11" id="KW-1185">Reference proteome</keyword>